<gene>
    <name evidence="4" type="ORF">SAMN05444274_103230</name>
</gene>
<dbReference type="STRING" id="1484053.SAMN05444274_103230"/>
<feature type="domain" description="FecR protein" evidence="2">
    <location>
        <begin position="182"/>
        <end position="276"/>
    </location>
</feature>
<dbReference type="EMBL" id="FQUM01000003">
    <property type="protein sequence ID" value="SHF00739.1"/>
    <property type="molecule type" value="Genomic_DNA"/>
</dbReference>
<dbReference type="PANTHER" id="PTHR30273">
    <property type="entry name" value="PERIPLASMIC SIGNAL SENSOR AND SIGMA FACTOR ACTIVATOR FECR-RELATED"/>
    <property type="match status" value="1"/>
</dbReference>
<dbReference type="Proteomes" id="UP000184164">
    <property type="component" value="Unassembled WGS sequence"/>
</dbReference>
<dbReference type="Gene3D" id="3.55.50.30">
    <property type="match status" value="1"/>
</dbReference>
<name>A0A1M4Y4Y5_9BACT</name>
<feature type="domain" description="Protein FecR C-terminal" evidence="3">
    <location>
        <begin position="321"/>
        <end position="389"/>
    </location>
</feature>
<keyword evidence="1" id="KW-1133">Transmembrane helix</keyword>
<keyword evidence="5" id="KW-1185">Reference proteome</keyword>
<dbReference type="InterPro" id="IPR032508">
    <property type="entry name" value="FecR_C"/>
</dbReference>
<evidence type="ECO:0000313" key="4">
    <source>
        <dbReference type="EMBL" id="SHF00739.1"/>
    </source>
</evidence>
<protein>
    <submittedName>
        <fullName evidence="4">FecR family protein</fullName>
    </submittedName>
</protein>
<evidence type="ECO:0000259" key="3">
    <source>
        <dbReference type="Pfam" id="PF16344"/>
    </source>
</evidence>
<dbReference type="OrthoDB" id="772265at2"/>
<reference evidence="5" key="1">
    <citation type="submission" date="2016-11" db="EMBL/GenBank/DDBJ databases">
        <authorList>
            <person name="Varghese N."/>
            <person name="Submissions S."/>
        </authorList>
    </citation>
    <scope>NUCLEOTIDE SEQUENCE [LARGE SCALE GENOMIC DNA]</scope>
    <source>
        <strain evidence="5">DSM 26910</strain>
    </source>
</reference>
<sequence>MKNHQKKIAGLIAKDTMEELTPRENEELDNWVNEGSNRQLLNAIKNSKNYSAWSRTREADTQPAWNKIYKVIQKQKKHSFLQKAFRVAASVLLPLLIGGGVYLFVSDHINKQATESTVVAQITPGTSKAVLVLDNGKSIVLDTPGEEEIREEDGTVIRKSEKKLDYTEHKINKKAKQPLYNTIRVPQGAEYDLLLSDGTRVFLNAKSEFRYPVKFSGEVRKVELTGEAYFEVTKSGTPFIVKTAQVSVEVMGTSFNVNAYESTEKVITTLVEGKVRVAATRHPEKACLLAPDEQAVFSLSDGSIEVEKVDVSLFTAWKDGELIFRDTRLEDIMITLTRWYSADVFYMNPSVKELRFSGSLNRYGDITQVLDIIKATNKVEVDVNGTTILFRERK</sequence>
<dbReference type="InterPro" id="IPR006860">
    <property type="entry name" value="FecR"/>
</dbReference>
<evidence type="ECO:0000313" key="5">
    <source>
        <dbReference type="Proteomes" id="UP000184164"/>
    </source>
</evidence>
<dbReference type="Pfam" id="PF16344">
    <property type="entry name" value="FecR_C"/>
    <property type="match status" value="1"/>
</dbReference>
<dbReference type="GO" id="GO:0016989">
    <property type="term" value="F:sigma factor antagonist activity"/>
    <property type="evidence" value="ECO:0007669"/>
    <property type="project" value="TreeGrafter"/>
</dbReference>
<feature type="transmembrane region" description="Helical" evidence="1">
    <location>
        <begin position="84"/>
        <end position="105"/>
    </location>
</feature>
<organism evidence="4 5">
    <name type="scientific">Mariniphaga anaerophila</name>
    <dbReference type="NCBI Taxonomy" id="1484053"/>
    <lineage>
        <taxon>Bacteria</taxon>
        <taxon>Pseudomonadati</taxon>
        <taxon>Bacteroidota</taxon>
        <taxon>Bacteroidia</taxon>
        <taxon>Marinilabiliales</taxon>
        <taxon>Prolixibacteraceae</taxon>
        <taxon>Mariniphaga</taxon>
    </lineage>
</organism>
<dbReference type="Pfam" id="PF04773">
    <property type="entry name" value="FecR"/>
    <property type="match status" value="1"/>
</dbReference>
<dbReference type="InterPro" id="IPR012373">
    <property type="entry name" value="Ferrdict_sens_TM"/>
</dbReference>
<keyword evidence="1" id="KW-0812">Transmembrane</keyword>
<dbReference type="RefSeq" id="WP_073000277.1">
    <property type="nucleotide sequence ID" value="NZ_FQUM01000003.1"/>
</dbReference>
<dbReference type="Gene3D" id="2.60.120.1440">
    <property type="match status" value="1"/>
</dbReference>
<dbReference type="PANTHER" id="PTHR30273:SF2">
    <property type="entry name" value="PROTEIN FECR"/>
    <property type="match status" value="1"/>
</dbReference>
<proteinExistence type="predicted"/>
<accession>A0A1M4Y4Y5</accession>
<dbReference type="AlphaFoldDB" id="A0A1M4Y4Y5"/>
<keyword evidence="1" id="KW-0472">Membrane</keyword>
<evidence type="ECO:0000256" key="1">
    <source>
        <dbReference type="SAM" id="Phobius"/>
    </source>
</evidence>
<evidence type="ECO:0000259" key="2">
    <source>
        <dbReference type="Pfam" id="PF04773"/>
    </source>
</evidence>
<dbReference type="FunFam" id="2.60.120.1440:FF:000001">
    <property type="entry name" value="Putative anti-sigma factor"/>
    <property type="match status" value="1"/>
</dbReference>